<name>A0A484ZQ48_9GAMM</name>
<reference evidence="1 2" key="1">
    <citation type="submission" date="2019-03" db="EMBL/GenBank/DDBJ databases">
        <authorList>
            <consortium name="Pathogen Informatics"/>
        </authorList>
    </citation>
    <scope>NUCLEOTIDE SEQUENCE [LARGE SCALE GENOMIC DNA]</scope>
    <source>
        <strain evidence="1 2">NCTC12282</strain>
    </source>
</reference>
<evidence type="ECO:0000313" key="2">
    <source>
        <dbReference type="Proteomes" id="UP000373449"/>
    </source>
</evidence>
<dbReference type="Proteomes" id="UP000373449">
    <property type="component" value="Unassembled WGS sequence"/>
</dbReference>
<dbReference type="RefSeq" id="WP_134531328.1">
    <property type="nucleotide sequence ID" value="NZ_CAADJA010000002.1"/>
</dbReference>
<proteinExistence type="predicted"/>
<gene>
    <name evidence="1" type="ORF">NCTC12282_04304</name>
</gene>
<protein>
    <submittedName>
        <fullName evidence="1">Uncharacterized protein</fullName>
    </submittedName>
</protein>
<sequence>MSMPSKEQFFSLFDNPQSESVRKIQSELSERRSDLVYEKDYFRVFCEVFCLNMDWKESILDFLECLSEHLGTDILQVTIDDDNESAEVHYRSNYSIFTSPELDDFDDTAETFVADIAKLQAMLEQDTLS</sequence>
<accession>A0A484ZQ48</accession>
<organism evidence="1 2">
    <name type="scientific">Budvicia aquatica</name>
    <dbReference type="NCBI Taxonomy" id="82979"/>
    <lineage>
        <taxon>Bacteria</taxon>
        <taxon>Pseudomonadati</taxon>
        <taxon>Pseudomonadota</taxon>
        <taxon>Gammaproteobacteria</taxon>
        <taxon>Enterobacterales</taxon>
        <taxon>Budviciaceae</taxon>
        <taxon>Budvicia</taxon>
    </lineage>
</organism>
<dbReference type="AlphaFoldDB" id="A0A484ZQ48"/>
<dbReference type="EMBL" id="CAADJA010000002">
    <property type="protein sequence ID" value="VFS50038.1"/>
    <property type="molecule type" value="Genomic_DNA"/>
</dbReference>
<evidence type="ECO:0000313" key="1">
    <source>
        <dbReference type="EMBL" id="VFS50038.1"/>
    </source>
</evidence>